<evidence type="ECO:0000256" key="4">
    <source>
        <dbReference type="ARBA" id="ARBA00022705"/>
    </source>
</evidence>
<comment type="catalytic activity">
    <reaction evidence="7">
        <text>DNA(n) + a 2'-deoxyribonucleoside 5'-triphosphate = DNA(n+1) + diphosphate</text>
        <dbReference type="Rhea" id="RHEA:22508"/>
        <dbReference type="Rhea" id="RHEA-COMP:17339"/>
        <dbReference type="Rhea" id="RHEA-COMP:17340"/>
        <dbReference type="ChEBI" id="CHEBI:33019"/>
        <dbReference type="ChEBI" id="CHEBI:61560"/>
        <dbReference type="ChEBI" id="CHEBI:173112"/>
        <dbReference type="EC" id="2.7.7.7"/>
    </reaction>
</comment>
<dbReference type="GO" id="GO:0009360">
    <property type="term" value="C:DNA polymerase III complex"/>
    <property type="evidence" value="ECO:0007669"/>
    <property type="project" value="TreeGrafter"/>
</dbReference>
<dbReference type="GO" id="GO:0006261">
    <property type="term" value="P:DNA-templated DNA replication"/>
    <property type="evidence" value="ECO:0007669"/>
    <property type="project" value="TreeGrafter"/>
</dbReference>
<keyword evidence="4" id="KW-0235">DNA replication</keyword>
<sequence>MKLSGRQAAGYFARPEPGRTGLLIYGADAMRVALRRREVIAALIGPTGDEEMRLSRIQAAELRKDPAMLLDAIKAQGFFPGPRVAFVEDATDGLADVIGAGLSEWGEGDAQVIVTAGALNARSKLRKIFEGHKNAYAVGLYDDPPGREEIEAELARAGLRNVSPDAMGALTALARDLRPGDFRQTIEKLALYRLGESGAVGGEDVAACAPLSVEAGVDDVLNLVAEGQMGEIGPVMQRLTAQGVTPVALSIGAMRHFKALYTAASDPGGAAQGIARMRPPIFGLRRDRMLRQAQGWGAGKLETALGLITDTDLTLRSAGQRAPAMALVERCFLRLAGLAKARR</sequence>
<dbReference type="RefSeq" id="WP_111364423.1">
    <property type="nucleotide sequence ID" value="NZ_JASHJG010000020.1"/>
</dbReference>
<evidence type="ECO:0000256" key="2">
    <source>
        <dbReference type="ARBA" id="ARBA00022679"/>
    </source>
</evidence>
<evidence type="ECO:0000256" key="7">
    <source>
        <dbReference type="ARBA" id="ARBA00049244"/>
    </source>
</evidence>
<keyword evidence="5" id="KW-0239">DNA-directed DNA polymerase</keyword>
<dbReference type="Proteomes" id="UP000325291">
    <property type="component" value="Unassembled WGS sequence"/>
</dbReference>
<dbReference type="GO" id="GO:0003677">
    <property type="term" value="F:DNA binding"/>
    <property type="evidence" value="ECO:0007669"/>
    <property type="project" value="InterPro"/>
</dbReference>
<dbReference type="SUPFAM" id="SSF48019">
    <property type="entry name" value="post-AAA+ oligomerization domain-like"/>
    <property type="match status" value="1"/>
</dbReference>
<dbReference type="Gene3D" id="1.20.272.10">
    <property type="match status" value="1"/>
</dbReference>
<gene>
    <name evidence="8" type="ORF">FLO80_14265</name>
</gene>
<proteinExistence type="inferred from homology"/>
<keyword evidence="2" id="KW-0808">Transferase</keyword>
<evidence type="ECO:0000256" key="1">
    <source>
        <dbReference type="ARBA" id="ARBA00012417"/>
    </source>
</evidence>
<dbReference type="EC" id="2.7.7.7" evidence="1"/>
<keyword evidence="9" id="KW-1185">Reference proteome</keyword>
<evidence type="ECO:0000313" key="9">
    <source>
        <dbReference type="Proteomes" id="UP000325291"/>
    </source>
</evidence>
<comment type="similarity">
    <text evidence="6">Belongs to the DNA polymerase HolA subunit family.</text>
</comment>
<dbReference type="EMBL" id="VINQ01000011">
    <property type="protein sequence ID" value="KAA0912989.1"/>
    <property type="molecule type" value="Genomic_DNA"/>
</dbReference>
<dbReference type="Gene3D" id="3.40.50.300">
    <property type="entry name" value="P-loop containing nucleotide triphosphate hydrolases"/>
    <property type="match status" value="1"/>
</dbReference>
<evidence type="ECO:0000313" key="8">
    <source>
        <dbReference type="EMBL" id="KAA0912989.1"/>
    </source>
</evidence>
<dbReference type="InterPro" id="IPR027417">
    <property type="entry name" value="P-loop_NTPase"/>
</dbReference>
<evidence type="ECO:0000256" key="5">
    <source>
        <dbReference type="ARBA" id="ARBA00022932"/>
    </source>
</evidence>
<evidence type="ECO:0000256" key="6">
    <source>
        <dbReference type="ARBA" id="ARBA00034754"/>
    </source>
</evidence>
<dbReference type="InterPro" id="IPR005790">
    <property type="entry name" value="DNA_polIII_delta"/>
</dbReference>
<dbReference type="NCBIfam" id="TIGR01128">
    <property type="entry name" value="holA"/>
    <property type="match status" value="1"/>
</dbReference>
<protein>
    <recommendedName>
        <fullName evidence="1">DNA-directed DNA polymerase</fullName>
        <ecNumber evidence="1">2.7.7.7</ecNumber>
    </recommendedName>
</protein>
<reference evidence="8 9" key="1">
    <citation type="submission" date="2019-07" db="EMBL/GenBank/DDBJ databases">
        <title>Aquicoccus porphyridii gen. nov., sp. nov., isolated from a small marine red alga, Porphyridium marinum.</title>
        <authorList>
            <person name="Liu L."/>
        </authorList>
    </citation>
    <scope>NUCLEOTIDE SEQUENCE [LARGE SCALE GENOMIC DNA]</scope>
    <source>
        <strain evidence="8 9">L1 8-17</strain>
    </source>
</reference>
<keyword evidence="3" id="KW-0548">Nucleotidyltransferase</keyword>
<dbReference type="PANTHER" id="PTHR34388:SF1">
    <property type="entry name" value="DNA POLYMERASE III SUBUNIT DELTA"/>
    <property type="match status" value="1"/>
</dbReference>
<name>A0A5A9Z7E6_9RHOB</name>
<dbReference type="PANTHER" id="PTHR34388">
    <property type="entry name" value="DNA POLYMERASE III SUBUNIT DELTA"/>
    <property type="match status" value="1"/>
</dbReference>
<dbReference type="AlphaFoldDB" id="A0A5A9Z7E6"/>
<accession>A0A5A9Z7E6</accession>
<organism evidence="8 9">
    <name type="scientific">Aquicoccus porphyridii</name>
    <dbReference type="NCBI Taxonomy" id="1852029"/>
    <lineage>
        <taxon>Bacteria</taxon>
        <taxon>Pseudomonadati</taxon>
        <taxon>Pseudomonadota</taxon>
        <taxon>Alphaproteobacteria</taxon>
        <taxon>Rhodobacterales</taxon>
        <taxon>Paracoccaceae</taxon>
        <taxon>Aquicoccus</taxon>
    </lineage>
</organism>
<dbReference type="GO" id="GO:0003887">
    <property type="term" value="F:DNA-directed DNA polymerase activity"/>
    <property type="evidence" value="ECO:0007669"/>
    <property type="project" value="UniProtKB-KW"/>
</dbReference>
<comment type="caution">
    <text evidence="8">The sequence shown here is derived from an EMBL/GenBank/DDBJ whole genome shotgun (WGS) entry which is preliminary data.</text>
</comment>
<dbReference type="InterPro" id="IPR008921">
    <property type="entry name" value="DNA_pol3_clamp-load_cplx_C"/>
</dbReference>
<evidence type="ECO:0000256" key="3">
    <source>
        <dbReference type="ARBA" id="ARBA00022695"/>
    </source>
</evidence>